<dbReference type="SUPFAM" id="SSF48239">
    <property type="entry name" value="Terpenoid cyclases/Protein prenyltransferases"/>
    <property type="match status" value="1"/>
</dbReference>
<dbReference type="FunFam" id="1.10.600.10:FF:000005">
    <property type="entry name" value="Ent-kaur-16-ene synthase, chloroplastic"/>
    <property type="match status" value="1"/>
</dbReference>
<dbReference type="STRING" id="4555.K3ZRL7"/>
<evidence type="ECO:0000259" key="7">
    <source>
        <dbReference type="Pfam" id="PF01397"/>
    </source>
</evidence>
<comment type="similarity">
    <text evidence="2">Belongs to the terpene synthase family.</text>
</comment>
<dbReference type="Gramene" id="KQL23749">
    <property type="protein sequence ID" value="KQL23749"/>
    <property type="gene ID" value="SETIT_029247mg"/>
</dbReference>
<dbReference type="SUPFAM" id="SSF48576">
    <property type="entry name" value="Terpenoid synthases"/>
    <property type="match status" value="1"/>
</dbReference>
<comment type="cofactor">
    <cofactor evidence="1">
        <name>Mg(2+)</name>
        <dbReference type="ChEBI" id="CHEBI:18420"/>
    </cofactor>
</comment>
<dbReference type="EMBL" id="AGNK02000916">
    <property type="status" value="NOT_ANNOTATED_CDS"/>
    <property type="molecule type" value="Genomic_DNA"/>
</dbReference>
<evidence type="ECO:0000259" key="8">
    <source>
        <dbReference type="Pfam" id="PF03936"/>
    </source>
</evidence>
<proteinExistence type="inferred from homology"/>
<evidence type="ECO:0000256" key="5">
    <source>
        <dbReference type="ARBA" id="ARBA00022842"/>
    </source>
</evidence>
<keyword evidence="4" id="KW-0611">Plant defense</keyword>
<keyword evidence="5" id="KW-0460">Magnesium</keyword>
<dbReference type="Gene3D" id="1.50.10.130">
    <property type="entry name" value="Terpene synthase, N-terminal domain"/>
    <property type="match status" value="1"/>
</dbReference>
<dbReference type="Gene3D" id="1.10.600.10">
    <property type="entry name" value="Farnesyl Diphosphate Synthase"/>
    <property type="match status" value="1"/>
</dbReference>
<dbReference type="Pfam" id="PF01397">
    <property type="entry name" value="Terpene_synth"/>
    <property type="match status" value="1"/>
</dbReference>
<dbReference type="InterPro" id="IPR050148">
    <property type="entry name" value="Terpene_synthase-like"/>
</dbReference>
<dbReference type="GO" id="GO:0016102">
    <property type="term" value="P:diterpenoid biosynthetic process"/>
    <property type="evidence" value="ECO:0000318"/>
    <property type="project" value="GO_Central"/>
</dbReference>
<gene>
    <name evidence="9" type="primary">LOC101769132</name>
</gene>
<dbReference type="AlphaFoldDB" id="K3ZRL7"/>
<dbReference type="InterPro" id="IPR001906">
    <property type="entry name" value="Terpene_synth_N"/>
</dbReference>
<dbReference type="eggNOG" id="ENOG502QVGX">
    <property type="taxonomic scope" value="Eukaryota"/>
</dbReference>
<dbReference type="InParanoid" id="K3ZRL7"/>
<dbReference type="PANTHER" id="PTHR31739">
    <property type="entry name" value="ENT-COPALYL DIPHOSPHATE SYNTHASE, CHLOROPLASTIC"/>
    <property type="match status" value="1"/>
</dbReference>
<accession>K3ZRL7</accession>
<dbReference type="OMA" id="HIAEDII"/>
<evidence type="ECO:0000256" key="2">
    <source>
        <dbReference type="ARBA" id="ARBA00006333"/>
    </source>
</evidence>
<sequence>MMSTTASLPLARLLGRAAETRPQRFQPVRAQRRVCAKVVSGGVDMALEPKNTREVENRIRQELLDPKQLPSSYDTAWLGNKFVSSALDINSQLCLVDTLENMGISSHFSCEINSTLDMAYRSLLQNDGNITMDMETCAMAFRLLRMHGYDISSDVLSHFAEESRFHDSVEAHLNDSKALLELYRASLVRILEDEGTLEKIGAWSGKLLKQQLCSNRLSRSISPKEVEYALKTPFYSATLEPLQHKMNIERFNTKGIQMQKSSYLACYATEDILALATEDFHAAQSIYQQQLHHIETWAKEFGLDKLKYARVMSWDVFVFMASTVFPPEQYDASIAWIQNSILTVIADDFFDDGGSIEELKNFIDLIERWDADAGIEFCSEDVEILFRAVYDTNNQIAAKGAVVQNRRVVDHIAQVSLPALAIHLFVQWLALVRAYMVEADWARTRHVPTMEEYMAVAEVSIALGPVVAPSIYLVGPEISEDMVRGPEYKDLLRHMSITIRLLNDIRTHKKEMSEGCINSIRMCALRDGPEVSPASIEAAEREIRGVIADSRRELLRLVVSEAGVLPRPCRDIFWNSHKIAHHFYAERDGFSRPKNLIAAVNAVVHEPLRGTPS</sequence>
<protein>
    <submittedName>
        <fullName evidence="9">Uncharacterized protein</fullName>
    </submittedName>
</protein>
<dbReference type="InterPro" id="IPR008949">
    <property type="entry name" value="Isoprenoid_synthase_dom_sf"/>
</dbReference>
<reference evidence="10" key="1">
    <citation type="journal article" date="2012" name="Nat. Biotechnol.">
        <title>Reference genome sequence of the model plant Setaria.</title>
        <authorList>
            <person name="Bennetzen J.L."/>
            <person name="Schmutz J."/>
            <person name="Wang H."/>
            <person name="Percifield R."/>
            <person name="Hawkins J."/>
            <person name="Pontaroli A.C."/>
            <person name="Estep M."/>
            <person name="Feng L."/>
            <person name="Vaughn J.N."/>
            <person name="Grimwood J."/>
            <person name="Jenkins J."/>
            <person name="Barry K."/>
            <person name="Lindquist E."/>
            <person name="Hellsten U."/>
            <person name="Deshpande S."/>
            <person name="Wang X."/>
            <person name="Wu X."/>
            <person name="Mitros T."/>
            <person name="Triplett J."/>
            <person name="Yang X."/>
            <person name="Ye C.Y."/>
            <person name="Mauro-Herrera M."/>
            <person name="Wang L."/>
            <person name="Li P."/>
            <person name="Sharma M."/>
            <person name="Sharma R."/>
            <person name="Ronald P.C."/>
            <person name="Panaud O."/>
            <person name="Kellogg E.A."/>
            <person name="Brutnell T.P."/>
            <person name="Doust A.N."/>
            <person name="Tuskan G.A."/>
            <person name="Rokhsar D."/>
            <person name="Devos K.M."/>
        </authorList>
    </citation>
    <scope>NUCLEOTIDE SEQUENCE [LARGE SCALE GENOMIC DNA]</scope>
    <source>
        <strain evidence="10">cv. Yugu1</strain>
    </source>
</reference>
<evidence type="ECO:0000313" key="10">
    <source>
        <dbReference type="Proteomes" id="UP000004995"/>
    </source>
</evidence>
<dbReference type="GO" id="GO:0010333">
    <property type="term" value="F:terpene synthase activity"/>
    <property type="evidence" value="ECO:0000318"/>
    <property type="project" value="GO_Central"/>
</dbReference>
<dbReference type="GO" id="GO:0000287">
    <property type="term" value="F:magnesium ion binding"/>
    <property type="evidence" value="ECO:0000318"/>
    <property type="project" value="GO_Central"/>
</dbReference>
<dbReference type="GO" id="GO:0006952">
    <property type="term" value="P:defense response"/>
    <property type="evidence" value="ECO:0007669"/>
    <property type="project" value="UniProtKB-KW"/>
</dbReference>
<dbReference type="InterPro" id="IPR036965">
    <property type="entry name" value="Terpene_synth_N_sf"/>
</dbReference>
<keyword evidence="10" id="KW-1185">Reference proteome</keyword>
<dbReference type="InterPro" id="IPR005630">
    <property type="entry name" value="Terpene_synthase_metal-bd"/>
</dbReference>
<dbReference type="InterPro" id="IPR008930">
    <property type="entry name" value="Terpenoid_cyclase/PrenylTrfase"/>
</dbReference>
<evidence type="ECO:0000313" key="9">
    <source>
        <dbReference type="EnsemblPlants" id="KQL23749"/>
    </source>
</evidence>
<dbReference type="FunFam" id="1.50.10.130:FF:000003">
    <property type="entry name" value="Ent-cassa-12,15-diene synthase"/>
    <property type="match status" value="1"/>
</dbReference>
<name>K3ZRL7_SETIT</name>
<evidence type="ECO:0000256" key="3">
    <source>
        <dbReference type="ARBA" id="ARBA00022723"/>
    </source>
</evidence>
<dbReference type="ExpressionAtlas" id="K3ZRL7">
    <property type="expression patterns" value="baseline"/>
</dbReference>
<dbReference type="EnsemblPlants" id="KQL23749">
    <property type="protein sequence ID" value="KQL23749"/>
    <property type="gene ID" value="SETIT_029247mg"/>
</dbReference>
<dbReference type="InterPro" id="IPR044814">
    <property type="entry name" value="Terpene_cyclase_plant_C1"/>
</dbReference>
<reference evidence="9" key="2">
    <citation type="submission" date="2018-08" db="UniProtKB">
        <authorList>
            <consortium name="EnsemblPlants"/>
        </authorList>
    </citation>
    <scope>IDENTIFICATION</scope>
    <source>
        <strain evidence="9">Yugu1</strain>
    </source>
</reference>
<dbReference type="Proteomes" id="UP000004995">
    <property type="component" value="Unassembled WGS sequence"/>
</dbReference>
<keyword evidence="3" id="KW-0479">Metal-binding</keyword>
<feature type="domain" description="Terpene synthase metal-binding" evidence="8">
    <location>
        <begin position="299"/>
        <end position="552"/>
    </location>
</feature>
<keyword evidence="6" id="KW-0456">Lyase</keyword>
<dbReference type="Pfam" id="PF03936">
    <property type="entry name" value="Terpene_synth_C"/>
    <property type="match status" value="1"/>
</dbReference>
<evidence type="ECO:0000256" key="6">
    <source>
        <dbReference type="ARBA" id="ARBA00023239"/>
    </source>
</evidence>
<feature type="domain" description="Terpene synthase N-terminal" evidence="7">
    <location>
        <begin position="86"/>
        <end position="230"/>
    </location>
</feature>
<organism evidence="9 10">
    <name type="scientific">Setaria italica</name>
    <name type="common">Foxtail millet</name>
    <name type="synonym">Panicum italicum</name>
    <dbReference type="NCBI Taxonomy" id="4555"/>
    <lineage>
        <taxon>Eukaryota</taxon>
        <taxon>Viridiplantae</taxon>
        <taxon>Streptophyta</taxon>
        <taxon>Embryophyta</taxon>
        <taxon>Tracheophyta</taxon>
        <taxon>Spermatophyta</taxon>
        <taxon>Magnoliopsida</taxon>
        <taxon>Liliopsida</taxon>
        <taxon>Poales</taxon>
        <taxon>Poaceae</taxon>
        <taxon>PACMAD clade</taxon>
        <taxon>Panicoideae</taxon>
        <taxon>Panicodae</taxon>
        <taxon>Paniceae</taxon>
        <taxon>Cenchrinae</taxon>
        <taxon>Setaria</taxon>
    </lineage>
</organism>
<dbReference type="HOGENOM" id="CLU_003125_2_3_1"/>
<dbReference type="PANTHER" id="PTHR31739:SF17">
    <property type="entry name" value="ENT-SANDARACOPIMARA-8(14),15-DIENE SYNTHASE, CHLOROPLASTIC"/>
    <property type="match status" value="1"/>
</dbReference>
<evidence type="ECO:0000256" key="4">
    <source>
        <dbReference type="ARBA" id="ARBA00022821"/>
    </source>
</evidence>
<evidence type="ECO:0000256" key="1">
    <source>
        <dbReference type="ARBA" id="ARBA00001946"/>
    </source>
</evidence>
<dbReference type="CDD" id="cd00684">
    <property type="entry name" value="Terpene_cyclase_plant_C1"/>
    <property type="match status" value="1"/>
</dbReference>